<keyword evidence="2 12" id="KW-0554">One-carbon metabolism</keyword>
<dbReference type="PROSITE" id="PS00766">
    <property type="entry name" value="THF_DHG_CYH_1"/>
    <property type="match status" value="1"/>
</dbReference>
<dbReference type="PATRIC" id="fig|1423801.4.peg.1039"/>
<organism evidence="15 16">
    <name type="scientific">Liquorilactobacillus satsumensis DSM 16230 = JCM 12392</name>
    <dbReference type="NCBI Taxonomy" id="1423801"/>
    <lineage>
        <taxon>Bacteria</taxon>
        <taxon>Bacillati</taxon>
        <taxon>Bacillota</taxon>
        <taxon>Bacilli</taxon>
        <taxon>Lactobacillales</taxon>
        <taxon>Lactobacillaceae</taxon>
        <taxon>Liquorilactobacillus</taxon>
    </lineage>
</organism>
<protein>
    <recommendedName>
        <fullName evidence="12">Bifunctional protein FolD</fullName>
    </recommendedName>
    <domain>
        <recommendedName>
            <fullName evidence="12">Methylenetetrahydrofolate dehydrogenase</fullName>
            <ecNumber evidence="12">1.5.1.5</ecNumber>
        </recommendedName>
    </domain>
    <domain>
        <recommendedName>
            <fullName evidence="12">Methenyltetrahydrofolate cyclohydrolase</fullName>
            <ecNumber evidence="12">3.5.4.9</ecNumber>
        </recommendedName>
    </domain>
</protein>
<dbReference type="EMBL" id="AZFQ01000044">
    <property type="protein sequence ID" value="KRL98063.1"/>
    <property type="molecule type" value="Genomic_DNA"/>
</dbReference>
<dbReference type="Proteomes" id="UP000051166">
    <property type="component" value="Unassembled WGS sequence"/>
</dbReference>
<evidence type="ECO:0000256" key="1">
    <source>
        <dbReference type="ARBA" id="ARBA00004777"/>
    </source>
</evidence>
<dbReference type="GO" id="GO:0004477">
    <property type="term" value="F:methenyltetrahydrofolate cyclohydrolase activity"/>
    <property type="evidence" value="ECO:0007669"/>
    <property type="project" value="UniProtKB-UniRule"/>
</dbReference>
<evidence type="ECO:0000256" key="11">
    <source>
        <dbReference type="ARBA" id="ARBA00036357"/>
    </source>
</evidence>
<dbReference type="PRINTS" id="PR00085">
    <property type="entry name" value="THFDHDRGNASE"/>
</dbReference>
<dbReference type="Gene3D" id="3.40.50.10860">
    <property type="entry name" value="Leucine Dehydrogenase, chain A, domain 1"/>
    <property type="match status" value="1"/>
</dbReference>
<comment type="similarity">
    <text evidence="12">Belongs to the tetrahydrofolate dehydrogenase/cyclohydrolase family.</text>
</comment>
<evidence type="ECO:0000256" key="7">
    <source>
        <dbReference type="ARBA" id="ARBA00023002"/>
    </source>
</evidence>
<dbReference type="PROSITE" id="PS00767">
    <property type="entry name" value="THF_DHG_CYH_2"/>
    <property type="match status" value="1"/>
</dbReference>
<keyword evidence="16" id="KW-1185">Reference proteome</keyword>
<evidence type="ECO:0000313" key="16">
    <source>
        <dbReference type="Proteomes" id="UP000051166"/>
    </source>
</evidence>
<evidence type="ECO:0000259" key="13">
    <source>
        <dbReference type="Pfam" id="PF00763"/>
    </source>
</evidence>
<keyword evidence="6 12" id="KW-0521">NADP</keyword>
<comment type="pathway">
    <text evidence="1 12">One-carbon metabolism; tetrahydrofolate interconversion.</text>
</comment>
<reference evidence="15 16" key="1">
    <citation type="journal article" date="2015" name="Genome Announc.">
        <title>Expanding the biotechnology potential of lactobacilli through comparative genomics of 213 strains and associated genera.</title>
        <authorList>
            <person name="Sun Z."/>
            <person name="Harris H.M."/>
            <person name="McCann A."/>
            <person name="Guo C."/>
            <person name="Argimon S."/>
            <person name="Zhang W."/>
            <person name="Yang X."/>
            <person name="Jeffery I.B."/>
            <person name="Cooney J.C."/>
            <person name="Kagawa T.F."/>
            <person name="Liu W."/>
            <person name="Song Y."/>
            <person name="Salvetti E."/>
            <person name="Wrobel A."/>
            <person name="Rasinkangas P."/>
            <person name="Parkhill J."/>
            <person name="Rea M.C."/>
            <person name="O'Sullivan O."/>
            <person name="Ritari J."/>
            <person name="Douillard F.P."/>
            <person name="Paul Ross R."/>
            <person name="Yang R."/>
            <person name="Briner A.E."/>
            <person name="Felis G.E."/>
            <person name="de Vos W.M."/>
            <person name="Barrangou R."/>
            <person name="Klaenhammer T.R."/>
            <person name="Caufield P.W."/>
            <person name="Cui Y."/>
            <person name="Zhang H."/>
            <person name="O'Toole P.W."/>
        </authorList>
    </citation>
    <scope>NUCLEOTIDE SEQUENCE [LARGE SCALE GENOMIC DNA]</scope>
    <source>
        <strain evidence="15 16">DSM 16230</strain>
    </source>
</reference>
<evidence type="ECO:0000256" key="10">
    <source>
        <dbReference type="ARBA" id="ARBA00023268"/>
    </source>
</evidence>
<evidence type="ECO:0000256" key="2">
    <source>
        <dbReference type="ARBA" id="ARBA00022563"/>
    </source>
</evidence>
<evidence type="ECO:0000256" key="6">
    <source>
        <dbReference type="ARBA" id="ARBA00022857"/>
    </source>
</evidence>
<keyword evidence="10 12" id="KW-0511">Multifunctional enzyme</keyword>
<evidence type="ECO:0000256" key="9">
    <source>
        <dbReference type="ARBA" id="ARBA00023167"/>
    </source>
</evidence>
<dbReference type="PANTHER" id="PTHR48099">
    <property type="entry name" value="C-1-TETRAHYDROFOLATE SYNTHASE, CYTOPLASMIC-RELATED"/>
    <property type="match status" value="1"/>
</dbReference>
<dbReference type="AlphaFoldDB" id="A0A0R1UXR0"/>
<dbReference type="GO" id="GO:0000105">
    <property type="term" value="P:L-histidine biosynthetic process"/>
    <property type="evidence" value="ECO:0007669"/>
    <property type="project" value="UniProtKB-KW"/>
</dbReference>
<comment type="caution">
    <text evidence="15">The sequence shown here is derived from an EMBL/GenBank/DDBJ whole genome shotgun (WGS) entry which is preliminary data.</text>
</comment>
<dbReference type="Pfam" id="PF02882">
    <property type="entry name" value="THF_DHG_CYH_C"/>
    <property type="match status" value="1"/>
</dbReference>
<comment type="catalytic activity">
    <reaction evidence="12">
        <text>(6R)-5,10-methylene-5,6,7,8-tetrahydrofolate + NADP(+) = (6R)-5,10-methenyltetrahydrofolate + NADPH</text>
        <dbReference type="Rhea" id="RHEA:22812"/>
        <dbReference type="ChEBI" id="CHEBI:15636"/>
        <dbReference type="ChEBI" id="CHEBI:57455"/>
        <dbReference type="ChEBI" id="CHEBI:57783"/>
        <dbReference type="ChEBI" id="CHEBI:58349"/>
        <dbReference type="EC" id="1.5.1.5"/>
    </reaction>
</comment>
<keyword evidence="9 12" id="KW-0486">Methionine biosynthesis</keyword>
<dbReference type="InterPro" id="IPR046346">
    <property type="entry name" value="Aminoacid_DH-like_N_sf"/>
</dbReference>
<comment type="subunit">
    <text evidence="12">Homodimer.</text>
</comment>
<feature type="binding site" evidence="12">
    <location>
        <begin position="179"/>
        <end position="181"/>
    </location>
    <ligand>
        <name>NADP(+)</name>
        <dbReference type="ChEBI" id="CHEBI:58349"/>
    </ligand>
</feature>
<dbReference type="GO" id="GO:0004488">
    <property type="term" value="F:methylenetetrahydrofolate dehydrogenase (NADP+) activity"/>
    <property type="evidence" value="ECO:0007669"/>
    <property type="project" value="UniProtKB-UniRule"/>
</dbReference>
<dbReference type="InterPro" id="IPR020867">
    <property type="entry name" value="THF_DH/CycHdrlase_CS"/>
</dbReference>
<dbReference type="InterPro" id="IPR020631">
    <property type="entry name" value="THF_DH/CycHdrlase_NAD-bd_dom"/>
</dbReference>
<dbReference type="InterPro" id="IPR020630">
    <property type="entry name" value="THF_DH/CycHdrlase_cat_dom"/>
</dbReference>
<evidence type="ECO:0000256" key="3">
    <source>
        <dbReference type="ARBA" id="ARBA00022605"/>
    </source>
</evidence>
<evidence type="ECO:0000313" key="15">
    <source>
        <dbReference type="EMBL" id="KRL98063.1"/>
    </source>
</evidence>
<dbReference type="NCBIfam" id="NF008058">
    <property type="entry name" value="PRK10792.1"/>
    <property type="match status" value="1"/>
</dbReference>
<dbReference type="HAMAP" id="MF_01576">
    <property type="entry name" value="THF_DHG_CYH"/>
    <property type="match status" value="1"/>
</dbReference>
<comment type="caution">
    <text evidence="12">Lacks conserved residue(s) required for the propagation of feature annotation.</text>
</comment>
<dbReference type="NCBIfam" id="NF010783">
    <property type="entry name" value="PRK14186.1"/>
    <property type="match status" value="1"/>
</dbReference>
<keyword evidence="4 12" id="KW-0658">Purine biosynthesis</keyword>
<dbReference type="Pfam" id="PF00763">
    <property type="entry name" value="THF_DHG_CYH"/>
    <property type="match status" value="1"/>
</dbReference>
<evidence type="ECO:0000256" key="12">
    <source>
        <dbReference type="HAMAP-Rule" id="MF_01576"/>
    </source>
</evidence>
<dbReference type="UniPathway" id="UPA00193"/>
<dbReference type="STRING" id="1423801.FD50_GL001024"/>
<dbReference type="GO" id="GO:0006164">
    <property type="term" value="P:purine nucleotide biosynthetic process"/>
    <property type="evidence" value="ECO:0007669"/>
    <property type="project" value="UniProtKB-KW"/>
</dbReference>
<gene>
    <name evidence="12" type="primary">folD</name>
    <name evidence="15" type="ORF">FD50_GL001024</name>
</gene>
<dbReference type="FunFam" id="3.40.50.720:FF:000094">
    <property type="entry name" value="Bifunctional protein FolD"/>
    <property type="match status" value="1"/>
</dbReference>
<dbReference type="SUPFAM" id="SSF51735">
    <property type="entry name" value="NAD(P)-binding Rossmann-fold domains"/>
    <property type="match status" value="1"/>
</dbReference>
<evidence type="ECO:0000256" key="4">
    <source>
        <dbReference type="ARBA" id="ARBA00022755"/>
    </source>
</evidence>
<dbReference type="GO" id="GO:0009086">
    <property type="term" value="P:methionine biosynthetic process"/>
    <property type="evidence" value="ECO:0007669"/>
    <property type="project" value="UniProtKB-KW"/>
</dbReference>
<dbReference type="InterPro" id="IPR036291">
    <property type="entry name" value="NAD(P)-bd_dom_sf"/>
</dbReference>
<keyword evidence="3 12" id="KW-0028">Amino-acid biosynthesis</keyword>
<accession>A0A0R1UXR0</accession>
<keyword evidence="5 12" id="KW-0378">Hydrolase</keyword>
<evidence type="ECO:0000256" key="8">
    <source>
        <dbReference type="ARBA" id="ARBA00023102"/>
    </source>
</evidence>
<dbReference type="SUPFAM" id="SSF53223">
    <property type="entry name" value="Aminoacid dehydrogenase-like, N-terminal domain"/>
    <property type="match status" value="1"/>
</dbReference>
<dbReference type="EC" id="3.5.4.9" evidence="12"/>
<dbReference type="GO" id="GO:0035999">
    <property type="term" value="P:tetrahydrofolate interconversion"/>
    <property type="evidence" value="ECO:0007669"/>
    <property type="project" value="UniProtKB-UniRule"/>
</dbReference>
<feature type="domain" description="Tetrahydrofolate dehydrogenase/cyclohydrolase NAD(P)-binding" evidence="14">
    <location>
        <begin position="153"/>
        <end position="295"/>
    </location>
</feature>
<dbReference type="PANTHER" id="PTHR48099:SF5">
    <property type="entry name" value="C-1-TETRAHYDROFOLATE SYNTHASE, CYTOPLASMIC"/>
    <property type="match status" value="1"/>
</dbReference>
<comment type="catalytic activity">
    <reaction evidence="11 12">
        <text>(6R)-5,10-methenyltetrahydrofolate + H2O = (6R)-10-formyltetrahydrofolate + H(+)</text>
        <dbReference type="Rhea" id="RHEA:23700"/>
        <dbReference type="ChEBI" id="CHEBI:15377"/>
        <dbReference type="ChEBI" id="CHEBI:15378"/>
        <dbReference type="ChEBI" id="CHEBI:57455"/>
        <dbReference type="ChEBI" id="CHEBI:195366"/>
        <dbReference type="EC" id="3.5.4.9"/>
    </reaction>
</comment>
<comment type="function">
    <text evidence="12">Catalyzes the oxidation of 5,10-methylenetetrahydrofolate to 5,10-methenyltetrahydrofolate and then the hydrolysis of 5,10-methenyltetrahydrofolate to 10-formyltetrahydrofolate.</text>
</comment>
<dbReference type="Gene3D" id="3.40.50.720">
    <property type="entry name" value="NAD(P)-binding Rossmann-like Domain"/>
    <property type="match status" value="1"/>
</dbReference>
<sequence length="306" mass="33295">MLKWLHSKKSWRWGEMAVKLDGKKLATKVKQDLEQKVSNLKQKGITPKLVVILVGSDEASQVYVRNKHRVAQQIGIETQDIRLPENTAEIELLQLISKLNADDTVHGILVQLPLPKQIDAEQITDAIAPAKDVDGFHPQNVGHLFMNDPRSLPCTPAGILRFFQEYHLPLAGKHAVIVGRSNIVGRPMAALLLNHDATVTITHSKTKNLRQLTRQADILIVAIGKADFITGADVKPGAVVIDVGMNRNAAGKLVGDVAQSSVDQVAGFLTPVPGGVGPMTIAMLMEQTVKFAERSVNCGRKNVSNS</sequence>
<keyword evidence="7 12" id="KW-0560">Oxidoreductase</keyword>
<evidence type="ECO:0000256" key="5">
    <source>
        <dbReference type="ARBA" id="ARBA00022801"/>
    </source>
</evidence>
<dbReference type="InterPro" id="IPR000672">
    <property type="entry name" value="THF_DH/CycHdrlase"/>
</dbReference>
<dbReference type="EC" id="1.5.1.5" evidence="12"/>
<dbReference type="CDD" id="cd01080">
    <property type="entry name" value="NAD_bind_m-THF_DH_Cyclohyd"/>
    <property type="match status" value="1"/>
</dbReference>
<name>A0A0R1UXR0_9LACO</name>
<evidence type="ECO:0000259" key="14">
    <source>
        <dbReference type="Pfam" id="PF02882"/>
    </source>
</evidence>
<keyword evidence="8 12" id="KW-0368">Histidine biosynthesis</keyword>
<proteinExistence type="inferred from homology"/>
<dbReference type="GO" id="GO:0005829">
    <property type="term" value="C:cytosol"/>
    <property type="evidence" value="ECO:0007669"/>
    <property type="project" value="TreeGrafter"/>
</dbReference>
<feature type="domain" description="Tetrahydrofolate dehydrogenase/cyclohydrolase catalytic" evidence="13">
    <location>
        <begin position="20"/>
        <end position="134"/>
    </location>
</feature>
<dbReference type="FunFam" id="3.40.50.10860:FF:000001">
    <property type="entry name" value="Bifunctional protein FolD"/>
    <property type="match status" value="1"/>
</dbReference>